<dbReference type="PANTHER" id="PTHR33795:SF1">
    <property type="entry name" value="INSERTION ELEMENT IS150 PROTEIN INSJ"/>
    <property type="match status" value="1"/>
</dbReference>
<feature type="domain" description="Insertion element IS150 protein InsJ-like helix-turn-helix" evidence="2">
    <location>
        <begin position="130"/>
        <end position="182"/>
    </location>
</feature>
<reference evidence="3 4" key="1">
    <citation type="submission" date="2019-08" db="EMBL/GenBank/DDBJ databases">
        <title>Selenomonas sp. mPRGC5 and Selenomonas sp. mPRGC8 isolated from ruminal fluid of dairy goat (Capra hircus).</title>
        <authorList>
            <person name="Poothong S."/>
            <person name="Nuengjamnong C."/>
            <person name="Tanasupawat S."/>
        </authorList>
    </citation>
    <scope>NUCLEOTIDE SEQUENCE [LARGE SCALE GENOMIC DNA]</scope>
    <source>
        <strain evidence="4">mPRGC8</strain>
    </source>
</reference>
<protein>
    <submittedName>
        <fullName evidence="3">Helix-turn-helix domain-containing protein</fullName>
    </submittedName>
</protein>
<feature type="domain" description="Insertion element IS150 protein InsJ-like helix-turn-helix" evidence="2">
    <location>
        <begin position="10"/>
        <end position="59"/>
    </location>
</feature>
<dbReference type="RefSeq" id="WP_149190062.1">
    <property type="nucleotide sequence ID" value="NZ_VTOZ01000065.1"/>
</dbReference>
<dbReference type="Pfam" id="PF13518">
    <property type="entry name" value="HTH_28"/>
    <property type="match status" value="3"/>
</dbReference>
<comment type="similarity">
    <text evidence="1">Belongs to the IS150/IS1296 orfA family.</text>
</comment>
<dbReference type="InterPro" id="IPR010921">
    <property type="entry name" value="Trp_repressor/repl_initiator"/>
</dbReference>
<dbReference type="InterPro" id="IPR052057">
    <property type="entry name" value="IS150/IS1296_orfA-like"/>
</dbReference>
<evidence type="ECO:0000259" key="2">
    <source>
        <dbReference type="Pfam" id="PF13518"/>
    </source>
</evidence>
<dbReference type="Gene3D" id="1.10.10.10">
    <property type="entry name" value="Winged helix-like DNA-binding domain superfamily/Winged helix DNA-binding domain"/>
    <property type="match status" value="3"/>
</dbReference>
<dbReference type="GO" id="GO:0043565">
    <property type="term" value="F:sequence-specific DNA binding"/>
    <property type="evidence" value="ECO:0007669"/>
    <property type="project" value="InterPro"/>
</dbReference>
<dbReference type="Proteomes" id="UP000322783">
    <property type="component" value="Unassembled WGS sequence"/>
</dbReference>
<sequence>MYKKRLSPEEKIHFIEKYKRGEGSYASIAADAGVDRRSFRQWVRNYDACGPDVFFKRHHQRYSVEFKETAIHDYLSGVDSQDAICRKYGLRSRRQLQDWIMKYNSHEELKPSGTGGSTIVTKGRKTTFDERVSIVEDCIANGRDYALAAEKFDVSYQQVYTWVRKYDQKGIEGLKDGRGRRKPESEMNELERLRYENRMQKAQLLQKQMEIDFLKKLEELERR</sequence>
<dbReference type="SUPFAM" id="SSF48295">
    <property type="entry name" value="TrpR-like"/>
    <property type="match status" value="3"/>
</dbReference>
<keyword evidence="4" id="KW-1185">Reference proteome</keyword>
<dbReference type="InterPro" id="IPR036388">
    <property type="entry name" value="WH-like_DNA-bd_sf"/>
</dbReference>
<accession>A0A5D6WIE6</accession>
<dbReference type="InterPro" id="IPR055247">
    <property type="entry name" value="InsJ-like_HTH"/>
</dbReference>
<evidence type="ECO:0000256" key="1">
    <source>
        <dbReference type="ARBA" id="ARBA00038232"/>
    </source>
</evidence>
<proteinExistence type="inferred from homology"/>
<gene>
    <name evidence="3" type="ORF">FZ041_14325</name>
</gene>
<organism evidence="3 4">
    <name type="scientific">Selenomonas caprae</name>
    <dbReference type="NCBI Taxonomy" id="2606905"/>
    <lineage>
        <taxon>Bacteria</taxon>
        <taxon>Bacillati</taxon>
        <taxon>Bacillota</taxon>
        <taxon>Negativicutes</taxon>
        <taxon>Selenomonadales</taxon>
        <taxon>Selenomonadaceae</taxon>
        <taxon>Selenomonas</taxon>
    </lineage>
</organism>
<dbReference type="PANTHER" id="PTHR33795">
    <property type="entry name" value="INSERTION ELEMENT IS150 PROTEIN INSJ"/>
    <property type="match status" value="1"/>
</dbReference>
<dbReference type="AlphaFoldDB" id="A0A5D6WIE6"/>
<dbReference type="EMBL" id="VTOZ01000065">
    <property type="protein sequence ID" value="TYZ26184.1"/>
    <property type="molecule type" value="Genomic_DNA"/>
</dbReference>
<feature type="domain" description="Insertion element IS150 protein InsJ-like helix-turn-helix" evidence="2">
    <location>
        <begin position="67"/>
        <end position="105"/>
    </location>
</feature>
<name>A0A5D6WIE6_9FIRM</name>
<evidence type="ECO:0000313" key="4">
    <source>
        <dbReference type="Proteomes" id="UP000322783"/>
    </source>
</evidence>
<evidence type="ECO:0000313" key="3">
    <source>
        <dbReference type="EMBL" id="TYZ26184.1"/>
    </source>
</evidence>
<comment type="caution">
    <text evidence="3">The sequence shown here is derived from an EMBL/GenBank/DDBJ whole genome shotgun (WGS) entry which is preliminary data.</text>
</comment>